<name>A0A380H970_9STAP</name>
<dbReference type="GO" id="GO:0016887">
    <property type="term" value="F:ATP hydrolysis activity"/>
    <property type="evidence" value="ECO:0007669"/>
    <property type="project" value="InterPro"/>
</dbReference>
<proteinExistence type="predicted"/>
<evidence type="ECO:0000313" key="5">
    <source>
        <dbReference type="EMBL" id="SUM74690.1"/>
    </source>
</evidence>
<reference evidence="5 6" key="1">
    <citation type="submission" date="2018-06" db="EMBL/GenBank/DDBJ databases">
        <authorList>
            <consortium name="Pathogen Informatics"/>
            <person name="Doyle S."/>
        </authorList>
    </citation>
    <scope>NUCLEOTIDE SEQUENCE [LARGE SCALE GENOMIC DNA]</scope>
    <source>
        <strain evidence="5 6">NCTC11807</strain>
    </source>
</reference>
<accession>A0A380H970</accession>
<dbReference type="PANTHER" id="PTHR42939:SF1">
    <property type="entry name" value="ABC TRANSPORTER ATP-BINDING PROTEIN ALBC-RELATED"/>
    <property type="match status" value="1"/>
</dbReference>
<evidence type="ECO:0000313" key="6">
    <source>
        <dbReference type="Proteomes" id="UP000255425"/>
    </source>
</evidence>
<keyword evidence="3 5" id="KW-0067">ATP-binding</keyword>
<dbReference type="Gene3D" id="3.40.50.300">
    <property type="entry name" value="P-loop containing nucleotide triphosphate hydrolases"/>
    <property type="match status" value="1"/>
</dbReference>
<dbReference type="InterPro" id="IPR027417">
    <property type="entry name" value="P-loop_NTPase"/>
</dbReference>
<evidence type="ECO:0000259" key="4">
    <source>
        <dbReference type="Pfam" id="PF00005"/>
    </source>
</evidence>
<keyword evidence="1" id="KW-0813">Transport</keyword>
<sequence>MENILEINNLNTSYHNSEFRLSDISFSIKPGEVVGLIGKNGSGKSTLINTLVGNRLKDSGSMTFFDEEVTNSDFKYKRTHRRCI</sequence>
<dbReference type="EMBL" id="UHDZ01000001">
    <property type="protein sequence ID" value="SUM74690.1"/>
    <property type="molecule type" value="Genomic_DNA"/>
</dbReference>
<evidence type="ECO:0000256" key="2">
    <source>
        <dbReference type="ARBA" id="ARBA00022741"/>
    </source>
</evidence>
<dbReference type="AlphaFoldDB" id="A0A380H970"/>
<organism evidence="5 6">
    <name type="scientific">Staphylococcus saccharolyticus</name>
    <dbReference type="NCBI Taxonomy" id="33028"/>
    <lineage>
        <taxon>Bacteria</taxon>
        <taxon>Bacillati</taxon>
        <taxon>Bacillota</taxon>
        <taxon>Bacilli</taxon>
        <taxon>Bacillales</taxon>
        <taxon>Staphylococcaceae</taxon>
        <taxon>Staphylococcus</taxon>
    </lineage>
</organism>
<dbReference type="Proteomes" id="UP000255425">
    <property type="component" value="Unassembled WGS sequence"/>
</dbReference>
<keyword evidence="2" id="KW-0547">Nucleotide-binding</keyword>
<evidence type="ECO:0000256" key="3">
    <source>
        <dbReference type="ARBA" id="ARBA00022840"/>
    </source>
</evidence>
<keyword evidence="6" id="KW-1185">Reference proteome</keyword>
<dbReference type="Pfam" id="PF00005">
    <property type="entry name" value="ABC_tran"/>
    <property type="match status" value="1"/>
</dbReference>
<protein>
    <submittedName>
        <fullName evidence="5">ABC transporter ATP-binding protein</fullName>
    </submittedName>
</protein>
<dbReference type="InterPro" id="IPR051782">
    <property type="entry name" value="ABC_Transporter_VariousFunc"/>
</dbReference>
<dbReference type="InterPro" id="IPR003439">
    <property type="entry name" value="ABC_transporter-like_ATP-bd"/>
</dbReference>
<gene>
    <name evidence="5" type="ORF">NCTC11807_02713</name>
</gene>
<dbReference type="GO" id="GO:0005524">
    <property type="term" value="F:ATP binding"/>
    <property type="evidence" value="ECO:0007669"/>
    <property type="project" value="UniProtKB-KW"/>
</dbReference>
<feature type="domain" description="ABC transporter" evidence="4">
    <location>
        <begin position="21"/>
        <end position="78"/>
    </location>
</feature>
<evidence type="ECO:0000256" key="1">
    <source>
        <dbReference type="ARBA" id="ARBA00022448"/>
    </source>
</evidence>
<dbReference type="PANTHER" id="PTHR42939">
    <property type="entry name" value="ABC TRANSPORTER ATP-BINDING PROTEIN ALBC-RELATED"/>
    <property type="match status" value="1"/>
</dbReference>
<dbReference type="SUPFAM" id="SSF52540">
    <property type="entry name" value="P-loop containing nucleoside triphosphate hydrolases"/>
    <property type="match status" value="1"/>
</dbReference>